<dbReference type="CDD" id="cd00096">
    <property type="entry name" value="Ig"/>
    <property type="match status" value="1"/>
</dbReference>
<comment type="catalytic activity">
    <reaction evidence="10">
        <text>L-seryl-[protein] + ATP = O-phospho-L-seryl-[protein] + ADP + H(+)</text>
        <dbReference type="Rhea" id="RHEA:17989"/>
        <dbReference type="Rhea" id="RHEA-COMP:9863"/>
        <dbReference type="Rhea" id="RHEA-COMP:11604"/>
        <dbReference type="ChEBI" id="CHEBI:15378"/>
        <dbReference type="ChEBI" id="CHEBI:29999"/>
        <dbReference type="ChEBI" id="CHEBI:30616"/>
        <dbReference type="ChEBI" id="CHEBI:83421"/>
        <dbReference type="ChEBI" id="CHEBI:456216"/>
        <dbReference type="EC" id="2.7.11.1"/>
    </reaction>
</comment>
<comment type="similarity">
    <text evidence="1">Belongs to the protein kinase superfamily. Alpha-type protein kinase family. ALPK subfamily.</text>
</comment>
<feature type="region of interest" description="Disordered" evidence="11">
    <location>
        <begin position="856"/>
        <end position="1004"/>
    </location>
</feature>
<feature type="domain" description="Ig-like" evidence="12">
    <location>
        <begin position="63"/>
        <end position="154"/>
    </location>
</feature>
<accession>A0A2I4CT43</accession>
<keyword evidence="7" id="KW-1015">Disulfide bond</keyword>
<evidence type="ECO:0000256" key="11">
    <source>
        <dbReference type="SAM" id="MobiDB-lite"/>
    </source>
</evidence>
<dbReference type="InterPro" id="IPR013783">
    <property type="entry name" value="Ig-like_fold"/>
</dbReference>
<feature type="compositionally biased region" description="Basic and acidic residues" evidence="11">
    <location>
        <begin position="1132"/>
        <end position="1141"/>
    </location>
</feature>
<feature type="compositionally biased region" description="Basic and acidic residues" evidence="11">
    <location>
        <begin position="1539"/>
        <end position="1561"/>
    </location>
</feature>
<feature type="compositionally biased region" description="Polar residues" evidence="11">
    <location>
        <begin position="941"/>
        <end position="954"/>
    </location>
</feature>
<feature type="region of interest" description="Disordered" evidence="11">
    <location>
        <begin position="179"/>
        <end position="227"/>
    </location>
</feature>
<dbReference type="PROSITE" id="PS50835">
    <property type="entry name" value="IG_LIKE"/>
    <property type="match status" value="2"/>
</dbReference>
<feature type="compositionally biased region" description="Basic and acidic residues" evidence="11">
    <location>
        <begin position="571"/>
        <end position="596"/>
    </location>
</feature>
<dbReference type="Proteomes" id="UP000192220">
    <property type="component" value="Unplaced"/>
</dbReference>
<gene>
    <name evidence="15" type="primary">LOC106531782</name>
</gene>
<keyword evidence="3" id="KW-0723">Serine/threonine-protein kinase</keyword>
<name>A0A2I4CT43_AUSLI</name>
<dbReference type="GO" id="GO:0004674">
    <property type="term" value="F:protein serine/threonine kinase activity"/>
    <property type="evidence" value="ECO:0007669"/>
    <property type="project" value="UniProtKB-KW"/>
</dbReference>
<feature type="region of interest" description="Disordered" evidence="11">
    <location>
        <begin position="1123"/>
        <end position="1143"/>
    </location>
</feature>
<evidence type="ECO:0000256" key="10">
    <source>
        <dbReference type="ARBA" id="ARBA00048679"/>
    </source>
</evidence>
<feature type="domain" description="Alpha-type protein kinase" evidence="13">
    <location>
        <begin position="1263"/>
        <end position="1494"/>
    </location>
</feature>
<dbReference type="InParanoid" id="A0A2I4CT43"/>
<dbReference type="GO" id="GO:0005524">
    <property type="term" value="F:ATP binding"/>
    <property type="evidence" value="ECO:0007669"/>
    <property type="project" value="InterPro"/>
</dbReference>
<feature type="compositionally biased region" description="Basic and acidic residues" evidence="11">
    <location>
        <begin position="887"/>
        <end position="896"/>
    </location>
</feature>
<feature type="domain" description="Ig-like" evidence="12">
    <location>
        <begin position="1147"/>
        <end position="1235"/>
    </location>
</feature>
<feature type="region of interest" description="Disordered" evidence="11">
    <location>
        <begin position="241"/>
        <end position="278"/>
    </location>
</feature>
<sequence length="1561" mass="171915">MTRLNEMGSRRTTAQFGNGRSGNGNDVGGNGRSSSCSYLSNVRPETRSTLCSVMAQLAEETQPFFEETLKSKAVSEDSTVKFTCVVTGHPTPQITWYKDDKQLDRYCGLPKYEIFRNGQSHSLHIYNCTVEDAAIYQASAINSKGIVSCSGVLEVGEMNEFKIHQRYFAKLKQKVENRCREARDKEDQEYLRTISPDRTQRKRRSTAETSLSASSLKEDEDNQEGLQAETPDAEFRLQEANAEEPGKKPAPVSDGAVCATAGGQASDDSKSRTLTSNPVQKIFTAHEPKSPFVKKKIKISNSAKVSKTDMSERTSKERMTKNDTETVHNNGISDKVMEVENNVHSPESHLDSKLVKEKHQKPATEKSALIKRFSQNETPRSQPPVFSQRLTKTASPVATSSSRAPSEKEFKNKPKRENKGDHRERLETKNQSSQSSLKAADQSVSKKGIHATERVTTIKTNGSLKTSSDKYLQHLKSAAKSSDTRTASPQRPREVAESRLSEEETSSCQKPESVSRPDEPRVVTQAHAETNRNDAPVRSEPPPDQRTISSQPPENPDDIQTSSLSRNLQAKTDKTAQDVLDKSRQSSESSVKKFPFDTRGPAENIPECNVSPATKRSQVDAAVKAVEKAETQDVEKVEGNEVEELALSGKIFEAAAPEQIKTQKTNDTGDNVATGNPANLETNEHKRASTLVEKTVSELKKLKSHVSQTAFQDQTKTSANIVSLQPIVDSTKHPKAESEVISIAELLRSQIKALESDTSPADHTNLAQGPTTTDKGVLQEAKGDDIKCNGEAIIVKHDDKAVKSTNSTPPTNLKATLMKIYQELNEEKEPAAALDVTSTKELPVCFRGPDAPATELHARRDEAVNDCSSVSDSTSKNFKDTPPSLPSKDELTEKPQPETVTQTSGSSVKETQIRTSILETNTKNMKHTKDETVQDPDIDLIQTQSPPKSPNSKVEGQLTEVSIRLSDQFKLKQSELKPKGAERKSIPAKKETDTQLVQQESSGIKECLRSDFINNLTPEASPLMRRKHCTSPVLSATPQELASGARRKLSTSSAKPEEVEETTSSTDNQTQTNGLAVKSTKISTSTGSPGPSRQSPGLQPAGEPSSATERPSLLFSRRKTMTEAPTLNQIHTEGKPAENKHNPFKAPQVIRKIRAETFSDASGHLKLWCQFFNVLNDSKIKWYKNEEEIVQVNRNAGDETPVNLTIVQASSKDSGVYRCSITNEYGTDSTDLLLSAEILAGISLREDLGVGEEIEMTPLIFSKGLADSGTWRNKFFGRVMVTQSYIGDGCSHKVWRAKVIYGLEPVFESGDTCIIKVRSPITYGGKEESCLLERNLDIMKKECKIQNLAREYCKIFSAEARVIENFGPSLEVIPVYLMYRPANTVPYATVESDLGGGYKKYSVLDHTVKTDTRTGSEAEQKCCTFQHWIFQWTNGNLLLTRLEGVDTKITNVEISVRSTGHQGLSVEGNPKVFEDFVSQHKCNYFCGLLGLKPLKVMDSLTTPAKPKGSRSPLLQRKKPTSSSSPQPGRKAPVSPRQPRKADQEGSNTHTEDKAADAPKGV</sequence>
<feature type="compositionally biased region" description="Polar residues" evidence="11">
    <location>
        <begin position="898"/>
        <end position="923"/>
    </location>
</feature>
<evidence type="ECO:0000256" key="5">
    <source>
        <dbReference type="ARBA" id="ARBA00022737"/>
    </source>
</evidence>
<evidence type="ECO:0000256" key="9">
    <source>
        <dbReference type="ARBA" id="ARBA00047899"/>
    </source>
</evidence>
<dbReference type="GO" id="GO:0005634">
    <property type="term" value="C:nucleus"/>
    <property type="evidence" value="ECO:0007669"/>
    <property type="project" value="TreeGrafter"/>
</dbReference>
<dbReference type="PROSITE" id="PS51158">
    <property type="entry name" value="ALPHA_KINASE"/>
    <property type="match status" value="1"/>
</dbReference>
<evidence type="ECO:0000313" key="15">
    <source>
        <dbReference type="RefSeq" id="XP_013883158.1"/>
    </source>
</evidence>
<feature type="compositionally biased region" description="Polar residues" evidence="11">
    <location>
        <begin position="373"/>
        <end position="404"/>
    </location>
</feature>
<evidence type="ECO:0000256" key="7">
    <source>
        <dbReference type="ARBA" id="ARBA00023157"/>
    </source>
</evidence>
<evidence type="ECO:0000256" key="8">
    <source>
        <dbReference type="ARBA" id="ARBA00023319"/>
    </source>
</evidence>
<keyword evidence="4" id="KW-0808">Transferase</keyword>
<feature type="compositionally biased region" description="Basic and acidic residues" evidence="11">
    <location>
        <begin position="967"/>
        <end position="993"/>
    </location>
</feature>
<keyword evidence="14" id="KW-1185">Reference proteome</keyword>
<dbReference type="PANTHER" id="PTHR47091">
    <property type="entry name" value="ALPHA-PROTEIN KINASE 2-RELATED"/>
    <property type="match status" value="1"/>
</dbReference>
<dbReference type="STRING" id="52670.A0A2I4CT43"/>
<dbReference type="SUPFAM" id="SSF56112">
    <property type="entry name" value="Protein kinase-like (PK-like)"/>
    <property type="match status" value="1"/>
</dbReference>
<protein>
    <recommendedName>
        <fullName evidence="2">non-specific serine/threonine protein kinase</fullName>
        <ecNumber evidence="2">2.7.11.1</ecNumber>
    </recommendedName>
</protein>
<keyword evidence="6 15" id="KW-0418">Kinase</keyword>
<feature type="compositionally biased region" description="Basic and acidic residues" evidence="11">
    <location>
        <begin position="346"/>
        <end position="364"/>
    </location>
</feature>
<feature type="compositionally biased region" description="Basic and acidic residues" evidence="11">
    <location>
        <begin position="405"/>
        <end position="428"/>
    </location>
</feature>
<evidence type="ECO:0000256" key="6">
    <source>
        <dbReference type="ARBA" id="ARBA00022777"/>
    </source>
</evidence>
<feature type="compositionally biased region" description="Low complexity" evidence="11">
    <location>
        <begin position="1062"/>
        <end position="1073"/>
    </location>
</feature>
<feature type="compositionally biased region" description="Gly residues" evidence="11">
    <location>
        <begin position="19"/>
        <end position="31"/>
    </location>
</feature>
<dbReference type="InterPro" id="IPR036179">
    <property type="entry name" value="Ig-like_dom_sf"/>
</dbReference>
<feature type="compositionally biased region" description="Polar residues" evidence="11">
    <location>
        <begin position="1080"/>
        <end position="1097"/>
    </location>
</feature>
<dbReference type="GO" id="GO:0055013">
    <property type="term" value="P:cardiac muscle cell development"/>
    <property type="evidence" value="ECO:0007669"/>
    <property type="project" value="TreeGrafter"/>
</dbReference>
<feature type="region of interest" description="Disordered" evidence="11">
    <location>
        <begin position="1501"/>
        <end position="1561"/>
    </location>
</feature>
<comment type="catalytic activity">
    <reaction evidence="9">
        <text>L-threonyl-[protein] + ATP = O-phospho-L-threonyl-[protein] + ADP + H(+)</text>
        <dbReference type="Rhea" id="RHEA:46608"/>
        <dbReference type="Rhea" id="RHEA-COMP:11060"/>
        <dbReference type="Rhea" id="RHEA-COMP:11605"/>
        <dbReference type="ChEBI" id="CHEBI:15378"/>
        <dbReference type="ChEBI" id="CHEBI:30013"/>
        <dbReference type="ChEBI" id="CHEBI:30616"/>
        <dbReference type="ChEBI" id="CHEBI:61977"/>
        <dbReference type="ChEBI" id="CHEBI:456216"/>
        <dbReference type="EC" id="2.7.11.1"/>
    </reaction>
</comment>
<dbReference type="RefSeq" id="XP_013883158.1">
    <property type="nucleotide sequence ID" value="XM_014027704.1"/>
</dbReference>
<evidence type="ECO:0000256" key="4">
    <source>
        <dbReference type="ARBA" id="ARBA00022679"/>
    </source>
</evidence>
<keyword evidence="5" id="KW-0677">Repeat</keyword>
<feature type="region of interest" description="Disordered" evidence="11">
    <location>
        <begin position="1"/>
        <end position="39"/>
    </location>
</feature>
<evidence type="ECO:0000313" key="14">
    <source>
        <dbReference type="Proteomes" id="UP000192220"/>
    </source>
</evidence>
<feature type="compositionally biased region" description="Polar residues" evidence="11">
    <location>
        <begin position="429"/>
        <end position="445"/>
    </location>
</feature>
<dbReference type="InterPro" id="IPR007110">
    <property type="entry name" value="Ig-like_dom"/>
</dbReference>
<dbReference type="FunFam" id="2.60.40.10:FF:000069">
    <property type="entry name" value="Alpha-protein kinase 3"/>
    <property type="match status" value="1"/>
</dbReference>
<dbReference type="PANTHER" id="PTHR47091:SF1">
    <property type="entry name" value="ALPHA-PROTEIN KINASE 3"/>
    <property type="match status" value="1"/>
</dbReference>
<feature type="compositionally biased region" description="Basic and acidic residues" evidence="11">
    <location>
        <begin position="529"/>
        <end position="543"/>
    </location>
</feature>
<dbReference type="EC" id="2.7.11.1" evidence="2"/>
<feature type="compositionally biased region" description="Polar residues" evidence="11">
    <location>
        <begin position="866"/>
        <end position="876"/>
    </location>
</feature>
<organism evidence="14 15">
    <name type="scientific">Austrofundulus limnaeus</name>
    <name type="common">Annual killifish</name>
    <dbReference type="NCBI Taxonomy" id="52670"/>
    <lineage>
        <taxon>Eukaryota</taxon>
        <taxon>Metazoa</taxon>
        <taxon>Chordata</taxon>
        <taxon>Craniata</taxon>
        <taxon>Vertebrata</taxon>
        <taxon>Euteleostomi</taxon>
        <taxon>Actinopterygii</taxon>
        <taxon>Neopterygii</taxon>
        <taxon>Teleostei</taxon>
        <taxon>Neoteleostei</taxon>
        <taxon>Acanthomorphata</taxon>
        <taxon>Ovalentaria</taxon>
        <taxon>Atherinomorphae</taxon>
        <taxon>Cyprinodontiformes</taxon>
        <taxon>Rivulidae</taxon>
        <taxon>Austrofundulus</taxon>
    </lineage>
</organism>
<evidence type="ECO:0000256" key="3">
    <source>
        <dbReference type="ARBA" id="ARBA00022527"/>
    </source>
</evidence>
<feature type="compositionally biased region" description="Basic and acidic residues" evidence="11">
    <location>
        <begin position="306"/>
        <end position="326"/>
    </location>
</feature>
<dbReference type="InterPro" id="IPR003599">
    <property type="entry name" value="Ig_sub"/>
</dbReference>
<keyword evidence="8" id="KW-0393">Immunoglobulin domain</keyword>
<dbReference type="Pfam" id="PF02816">
    <property type="entry name" value="Alpha_kinase"/>
    <property type="match status" value="1"/>
</dbReference>
<dbReference type="InterPro" id="IPR011009">
    <property type="entry name" value="Kinase-like_dom_sf"/>
</dbReference>
<reference evidence="15" key="1">
    <citation type="submission" date="2025-08" db="UniProtKB">
        <authorList>
            <consortium name="RefSeq"/>
        </authorList>
    </citation>
    <scope>IDENTIFICATION</scope>
    <source>
        <strain evidence="15">Quisiro</strain>
        <tissue evidence="15">Liver</tissue>
    </source>
</reference>
<feature type="compositionally biased region" description="Basic and acidic residues" evidence="11">
    <location>
        <begin position="179"/>
        <end position="190"/>
    </location>
</feature>
<dbReference type="OrthoDB" id="301415at2759"/>
<feature type="region of interest" description="Disordered" evidence="11">
    <location>
        <begin position="293"/>
        <end position="616"/>
    </location>
</feature>
<feature type="compositionally biased region" description="Polar residues" evidence="11">
    <location>
        <begin position="479"/>
        <end position="489"/>
    </location>
</feature>
<dbReference type="InterPro" id="IPR003598">
    <property type="entry name" value="Ig_sub2"/>
</dbReference>
<evidence type="ECO:0000256" key="1">
    <source>
        <dbReference type="ARBA" id="ARBA00008651"/>
    </source>
</evidence>
<dbReference type="SUPFAM" id="SSF48726">
    <property type="entry name" value="Immunoglobulin"/>
    <property type="match status" value="2"/>
</dbReference>
<dbReference type="KEGG" id="alim:106531782"/>
<dbReference type="Pfam" id="PF07679">
    <property type="entry name" value="I-set"/>
    <property type="match status" value="2"/>
</dbReference>
<proteinExistence type="inferred from homology"/>
<feature type="region of interest" description="Disordered" evidence="11">
    <location>
        <begin position="1023"/>
        <end position="1110"/>
    </location>
</feature>
<evidence type="ECO:0000259" key="12">
    <source>
        <dbReference type="PROSITE" id="PS50835"/>
    </source>
</evidence>
<dbReference type="SMART" id="SM00811">
    <property type="entry name" value="Alpha_kinase"/>
    <property type="match status" value="1"/>
</dbReference>
<dbReference type="Gene3D" id="2.60.40.10">
    <property type="entry name" value="Immunoglobulins"/>
    <property type="match status" value="2"/>
</dbReference>
<evidence type="ECO:0000256" key="2">
    <source>
        <dbReference type="ARBA" id="ARBA00012513"/>
    </source>
</evidence>
<dbReference type="SMART" id="SM00408">
    <property type="entry name" value="IGc2"/>
    <property type="match status" value="2"/>
</dbReference>
<dbReference type="GeneID" id="106531782"/>
<feature type="compositionally biased region" description="Polar residues" evidence="11">
    <location>
        <begin position="546"/>
        <end position="570"/>
    </location>
</feature>
<evidence type="ECO:0000259" key="13">
    <source>
        <dbReference type="PROSITE" id="PS51158"/>
    </source>
</evidence>
<dbReference type="SMART" id="SM00409">
    <property type="entry name" value="IG"/>
    <property type="match status" value="2"/>
</dbReference>
<dbReference type="Gene3D" id="3.20.200.10">
    <property type="entry name" value="MHCK/EF2 kinase"/>
    <property type="match status" value="1"/>
</dbReference>
<dbReference type="InterPro" id="IPR004166">
    <property type="entry name" value="a-kinase_dom"/>
</dbReference>
<feature type="compositionally biased region" description="Polar residues" evidence="11">
    <location>
        <begin position="454"/>
        <end position="466"/>
    </location>
</feature>
<dbReference type="InterPro" id="IPR013098">
    <property type="entry name" value="Ig_I-set"/>
</dbReference>
<feature type="compositionally biased region" description="Polar residues" evidence="11">
    <location>
        <begin position="756"/>
        <end position="774"/>
    </location>
</feature>
<feature type="compositionally biased region" description="Basic and acidic residues" evidence="11">
    <location>
        <begin position="491"/>
        <end position="502"/>
    </location>
</feature>
<feature type="region of interest" description="Disordered" evidence="11">
    <location>
        <begin position="755"/>
        <end position="779"/>
    </location>
</feature>
<dbReference type="CDD" id="cd16973">
    <property type="entry name" value="Alpha_kinase_ALPK3"/>
    <property type="match status" value="1"/>
</dbReference>